<evidence type="ECO:0000256" key="2">
    <source>
        <dbReference type="ARBA" id="ARBA00001946"/>
    </source>
</evidence>
<evidence type="ECO:0000256" key="10">
    <source>
        <dbReference type="ARBA" id="ARBA00022801"/>
    </source>
</evidence>
<keyword evidence="15" id="KW-1185">Reference proteome</keyword>
<dbReference type="GO" id="GO:0043137">
    <property type="term" value="P:DNA replication, removal of RNA primer"/>
    <property type="evidence" value="ECO:0007669"/>
    <property type="project" value="TreeGrafter"/>
</dbReference>
<dbReference type="Pfam" id="PF01693">
    <property type="entry name" value="Cauli_VI"/>
    <property type="match status" value="1"/>
</dbReference>
<dbReference type="AlphaFoldDB" id="A0A8H7Q388"/>
<organism evidence="14 15">
    <name type="scientific">Umbelopsis vinacea</name>
    <dbReference type="NCBI Taxonomy" id="44442"/>
    <lineage>
        <taxon>Eukaryota</taxon>
        <taxon>Fungi</taxon>
        <taxon>Fungi incertae sedis</taxon>
        <taxon>Mucoromycota</taxon>
        <taxon>Mucoromycotina</taxon>
        <taxon>Umbelopsidomycetes</taxon>
        <taxon>Umbelopsidales</taxon>
        <taxon>Umbelopsidaceae</taxon>
        <taxon>Umbelopsis</taxon>
    </lineage>
</organism>
<dbReference type="PANTHER" id="PTHR10642">
    <property type="entry name" value="RIBONUCLEASE H1"/>
    <property type="match status" value="1"/>
</dbReference>
<dbReference type="SUPFAM" id="SSF55658">
    <property type="entry name" value="L9 N-domain-like"/>
    <property type="match status" value="1"/>
</dbReference>
<keyword evidence="8" id="KW-0479">Metal-binding</keyword>
<reference evidence="14" key="1">
    <citation type="submission" date="2020-12" db="EMBL/GenBank/DDBJ databases">
        <title>Metabolic potential, ecology and presence of endohyphal bacteria is reflected in genomic diversity of Mucoromycotina.</title>
        <authorList>
            <person name="Muszewska A."/>
            <person name="Okrasinska A."/>
            <person name="Steczkiewicz K."/>
            <person name="Drgas O."/>
            <person name="Orlowska M."/>
            <person name="Perlinska-Lenart U."/>
            <person name="Aleksandrzak-Piekarczyk T."/>
            <person name="Szatraj K."/>
            <person name="Zielenkiewicz U."/>
            <person name="Pilsyk S."/>
            <person name="Malc E."/>
            <person name="Mieczkowski P."/>
            <person name="Kruszewska J.S."/>
            <person name="Biernat P."/>
            <person name="Pawlowska J."/>
        </authorList>
    </citation>
    <scope>NUCLEOTIDE SEQUENCE</scope>
    <source>
        <strain evidence="14">WA0000051536</strain>
    </source>
</reference>
<dbReference type="FunFam" id="3.40.970.10:FF:000002">
    <property type="entry name" value="Ribonuclease H"/>
    <property type="match status" value="1"/>
</dbReference>
<evidence type="ECO:0000256" key="11">
    <source>
        <dbReference type="ARBA" id="ARBA00022842"/>
    </source>
</evidence>
<dbReference type="Gene3D" id="3.30.420.10">
    <property type="entry name" value="Ribonuclease H-like superfamily/Ribonuclease H"/>
    <property type="match status" value="1"/>
</dbReference>
<dbReference type="CDD" id="cd09280">
    <property type="entry name" value="RNase_HI_eukaryote_like"/>
    <property type="match status" value="1"/>
</dbReference>
<dbReference type="Pfam" id="PF00075">
    <property type="entry name" value="RNase_H"/>
    <property type="match status" value="1"/>
</dbReference>
<gene>
    <name evidence="14" type="ORF">INT44_002112</name>
</gene>
<feature type="domain" description="RNase H type-1" evidence="13">
    <location>
        <begin position="126"/>
        <end position="249"/>
    </location>
</feature>
<comment type="catalytic activity">
    <reaction evidence="1">
        <text>Endonucleolytic cleavage to 5'-phosphomonoester.</text>
        <dbReference type="EC" id="3.1.26.4"/>
    </reaction>
</comment>
<dbReference type="EMBL" id="JAEPRA010000005">
    <property type="protein sequence ID" value="KAG2185322.1"/>
    <property type="molecule type" value="Genomic_DNA"/>
</dbReference>
<dbReference type="OrthoDB" id="128665at2759"/>
<keyword evidence="10" id="KW-0378">Hydrolase</keyword>
<dbReference type="GO" id="GO:0004523">
    <property type="term" value="F:RNA-DNA hybrid ribonuclease activity"/>
    <property type="evidence" value="ECO:0007669"/>
    <property type="project" value="UniProtKB-EC"/>
</dbReference>
<keyword evidence="9" id="KW-0255">Endonuclease</keyword>
<evidence type="ECO:0000256" key="1">
    <source>
        <dbReference type="ARBA" id="ARBA00000077"/>
    </source>
</evidence>
<comment type="function">
    <text evidence="3">Endonuclease that specifically degrades the RNA of RNA-DNA hybrids.</text>
</comment>
<dbReference type="InterPro" id="IPR037056">
    <property type="entry name" value="RNase_H1_N_sf"/>
</dbReference>
<comment type="caution">
    <text evidence="14">The sequence shown here is derived from an EMBL/GenBank/DDBJ whole genome shotgun (WGS) entry which is preliminary data.</text>
</comment>
<dbReference type="PIRSF" id="PIRSF036852">
    <property type="entry name" value="Ribonuclease_H1_euk"/>
    <property type="match status" value="1"/>
</dbReference>
<dbReference type="GO" id="GO:0003676">
    <property type="term" value="F:nucleic acid binding"/>
    <property type="evidence" value="ECO:0007669"/>
    <property type="project" value="InterPro"/>
</dbReference>
<evidence type="ECO:0000256" key="12">
    <source>
        <dbReference type="SAM" id="MobiDB-lite"/>
    </source>
</evidence>
<evidence type="ECO:0000259" key="13">
    <source>
        <dbReference type="PROSITE" id="PS50879"/>
    </source>
</evidence>
<sequence length="249" mass="28057">MPKAARTYYYAVRVGKQPGIYTKWSECEKQVIGYPKSKYKKFLTKPEADEFLSATESEDSSSTSRQPATTTTVTGTFKDTSVSSFDNHEDISFAYVNLALKRDTIIGVDQLKTKINTEFEEKVGLKDDTMTAFTDGAASGNGTKRAHAGIGVYWGPNDKRNLSEPLEGKPTNQRAEIQAVIRAIETCGNDSKRLRICTDSMYVVKATTSWRKSWEKNNWKTANNKDVQNEDLFRRLFHLLDTRPGKVVL</sequence>
<keyword evidence="7" id="KW-0540">Nuclease</keyword>
<dbReference type="PROSITE" id="PS50879">
    <property type="entry name" value="RNASE_H_1"/>
    <property type="match status" value="1"/>
</dbReference>
<evidence type="ECO:0000313" key="15">
    <source>
        <dbReference type="Proteomes" id="UP000612746"/>
    </source>
</evidence>
<evidence type="ECO:0000256" key="3">
    <source>
        <dbReference type="ARBA" id="ARBA00004065"/>
    </source>
</evidence>
<dbReference type="InterPro" id="IPR036397">
    <property type="entry name" value="RNaseH_sf"/>
</dbReference>
<protein>
    <recommendedName>
        <fullName evidence="6">Ribonuclease H</fullName>
        <ecNumber evidence="5">3.1.26.4</ecNumber>
    </recommendedName>
</protein>
<dbReference type="PANTHER" id="PTHR10642:SF26">
    <property type="entry name" value="RIBONUCLEASE H1"/>
    <property type="match status" value="1"/>
</dbReference>
<dbReference type="InterPro" id="IPR002156">
    <property type="entry name" value="RNaseH_domain"/>
</dbReference>
<dbReference type="InterPro" id="IPR011320">
    <property type="entry name" value="RNase_H1_N"/>
</dbReference>
<evidence type="ECO:0000256" key="6">
    <source>
        <dbReference type="ARBA" id="ARBA00017721"/>
    </source>
</evidence>
<dbReference type="Gene3D" id="3.40.970.10">
    <property type="entry name" value="Ribonuclease H1, N-terminal domain"/>
    <property type="match status" value="1"/>
</dbReference>
<keyword evidence="11" id="KW-0460">Magnesium</keyword>
<feature type="non-terminal residue" evidence="14">
    <location>
        <position position="1"/>
    </location>
</feature>
<evidence type="ECO:0000313" key="14">
    <source>
        <dbReference type="EMBL" id="KAG2185322.1"/>
    </source>
</evidence>
<name>A0A8H7Q388_9FUNG</name>
<dbReference type="Proteomes" id="UP000612746">
    <property type="component" value="Unassembled WGS sequence"/>
</dbReference>
<dbReference type="EC" id="3.1.26.4" evidence="5"/>
<dbReference type="InterPro" id="IPR017067">
    <property type="entry name" value="RNase_H1_euk"/>
</dbReference>
<feature type="compositionally biased region" description="Low complexity" evidence="12">
    <location>
        <begin position="60"/>
        <end position="72"/>
    </location>
</feature>
<evidence type="ECO:0000256" key="7">
    <source>
        <dbReference type="ARBA" id="ARBA00022722"/>
    </source>
</evidence>
<evidence type="ECO:0000256" key="4">
    <source>
        <dbReference type="ARBA" id="ARBA00005300"/>
    </source>
</evidence>
<comment type="cofactor">
    <cofactor evidence="2">
        <name>Mg(2+)</name>
        <dbReference type="ChEBI" id="CHEBI:18420"/>
    </cofactor>
</comment>
<feature type="region of interest" description="Disordered" evidence="12">
    <location>
        <begin position="53"/>
        <end position="72"/>
    </location>
</feature>
<dbReference type="InterPro" id="IPR009027">
    <property type="entry name" value="Ribosomal_bL9/RNase_H1_N"/>
</dbReference>
<dbReference type="SUPFAM" id="SSF53098">
    <property type="entry name" value="Ribonuclease H-like"/>
    <property type="match status" value="1"/>
</dbReference>
<dbReference type="GO" id="GO:0000287">
    <property type="term" value="F:magnesium ion binding"/>
    <property type="evidence" value="ECO:0007669"/>
    <property type="project" value="InterPro"/>
</dbReference>
<comment type="similarity">
    <text evidence="4">Belongs to the RNase H family.</text>
</comment>
<proteinExistence type="inferred from homology"/>
<accession>A0A8H7Q388</accession>
<dbReference type="InterPro" id="IPR050092">
    <property type="entry name" value="RNase_H"/>
</dbReference>
<evidence type="ECO:0000256" key="8">
    <source>
        <dbReference type="ARBA" id="ARBA00022723"/>
    </source>
</evidence>
<evidence type="ECO:0000256" key="9">
    <source>
        <dbReference type="ARBA" id="ARBA00022759"/>
    </source>
</evidence>
<evidence type="ECO:0000256" key="5">
    <source>
        <dbReference type="ARBA" id="ARBA00012180"/>
    </source>
</evidence>
<dbReference type="InterPro" id="IPR012337">
    <property type="entry name" value="RNaseH-like_sf"/>
</dbReference>